<reference evidence="1 2" key="1">
    <citation type="submission" date="2015-01" db="EMBL/GenBank/DDBJ databases">
        <title>The Genome Sequence of Fonsecaea pedrosoi CBS 271.37.</title>
        <authorList>
            <consortium name="The Broad Institute Genomics Platform"/>
            <person name="Cuomo C."/>
            <person name="de Hoog S."/>
            <person name="Gorbushina A."/>
            <person name="Stielow B."/>
            <person name="Teixiera M."/>
            <person name="Abouelleil A."/>
            <person name="Chapman S.B."/>
            <person name="Priest M."/>
            <person name="Young S.K."/>
            <person name="Wortman J."/>
            <person name="Nusbaum C."/>
            <person name="Birren B."/>
        </authorList>
    </citation>
    <scope>NUCLEOTIDE SEQUENCE [LARGE SCALE GENOMIC DNA]</scope>
    <source>
        <strain evidence="1 2">CBS 271.37</strain>
    </source>
</reference>
<organism evidence="1 2">
    <name type="scientific">Fonsecaea pedrosoi CBS 271.37</name>
    <dbReference type="NCBI Taxonomy" id="1442368"/>
    <lineage>
        <taxon>Eukaryota</taxon>
        <taxon>Fungi</taxon>
        <taxon>Dikarya</taxon>
        <taxon>Ascomycota</taxon>
        <taxon>Pezizomycotina</taxon>
        <taxon>Eurotiomycetes</taxon>
        <taxon>Chaetothyriomycetidae</taxon>
        <taxon>Chaetothyriales</taxon>
        <taxon>Herpotrichiellaceae</taxon>
        <taxon>Fonsecaea</taxon>
    </lineage>
</organism>
<dbReference type="OrthoDB" id="4106306at2759"/>
<dbReference type="EMBL" id="KN846970">
    <property type="protein sequence ID" value="KIW84128.1"/>
    <property type="molecule type" value="Genomic_DNA"/>
</dbReference>
<dbReference type="RefSeq" id="XP_013287936.1">
    <property type="nucleotide sequence ID" value="XM_013432482.1"/>
</dbReference>
<gene>
    <name evidence="1" type="ORF">Z517_03375</name>
</gene>
<accession>A0A0D2GT00</accession>
<evidence type="ECO:0000313" key="1">
    <source>
        <dbReference type="EMBL" id="KIW84128.1"/>
    </source>
</evidence>
<protein>
    <submittedName>
        <fullName evidence="1">Unplaced genomic scaffold supercont1.2, whole genome shotgun sequence</fullName>
    </submittedName>
</protein>
<dbReference type="HOGENOM" id="CLU_1045870_0_0_1"/>
<proteinExistence type="predicted"/>
<dbReference type="AlphaFoldDB" id="A0A0D2GT00"/>
<evidence type="ECO:0000313" key="2">
    <source>
        <dbReference type="Proteomes" id="UP000053029"/>
    </source>
</evidence>
<dbReference type="GeneID" id="25302865"/>
<dbReference type="VEuPathDB" id="FungiDB:Z517_03375"/>
<sequence>MSESAVAETTYFHTLNARPYFFPLETRDERLADVISQLVKLPAEIRWEVFAHAFNGNRVAVTAKSGCYCFSDATGPYRADHQWLLRSAPPGQVRREAQHVFIQMAMWELHCQQALHSFVNRMNALHSLSHVRHVRLNVFELEATWELKLDKFPNLQTATFAPNPKGWTITIPEQAGSDQLSDANVILHVWQVLESRDGYGPVMEAFNQKTRRRAYSMFFVFPIRFHLPETSRDGSPRWQLSVWRANLDTGTIERNWREVHLVQEATLD</sequence>
<dbReference type="Proteomes" id="UP000053029">
    <property type="component" value="Unassembled WGS sequence"/>
</dbReference>
<name>A0A0D2GT00_9EURO</name>
<keyword evidence="2" id="KW-1185">Reference proteome</keyword>